<dbReference type="InterPro" id="IPR016188">
    <property type="entry name" value="PurM-like_N"/>
</dbReference>
<sequence length="328" mass="34404">MSERLLSEFELIHRFFTGRDRGPGIALGVGDDCSLLAPRRGQELAVSVDTMVCGTHFFEDQPAAAVGHKALAAALSDLAAMGAEPLGALLALTLPRVDTDWLQEFAAGWGALAEQLRVPLIGGDTTRGPLAISVTVLGQVPAGAALRRTGAQPGNLVVVSGSLGGAFAGLQLEQQRRAAGPEPPAVEDSRCKRFFRPEPRLALGRTLRGRTRTAIDLSDGLLADLGHVCTASGCGARLNADDLPRDPLLHDWPSGPSLAAALSGGDDYELLFAWPARQRGELRPLAAALQLPLTVIGEFVDGGGIQVLDASGAPIPLAQRGFDHFRPD</sequence>
<evidence type="ECO:0000259" key="3">
    <source>
        <dbReference type="Pfam" id="PF00586"/>
    </source>
</evidence>
<feature type="binding site" evidence="2">
    <location>
        <position position="49"/>
    </location>
    <ligand>
        <name>Mg(2+)</name>
        <dbReference type="ChEBI" id="CHEBI:18420"/>
        <label>2</label>
    </ligand>
</feature>
<keyword evidence="2" id="KW-0460">Magnesium</keyword>
<dbReference type="InterPro" id="IPR036676">
    <property type="entry name" value="PurM-like_C_sf"/>
</dbReference>
<reference evidence="5 6" key="1">
    <citation type="submission" date="2013-12" db="EMBL/GenBank/DDBJ databases">
        <authorList>
            <consortium name="DOE Joint Genome Institute"/>
            <person name="Muyzer G."/>
            <person name="Huntemann M."/>
            <person name="Han J."/>
            <person name="Chen A."/>
            <person name="Kyrpides N."/>
            <person name="Mavromatis K."/>
            <person name="Markowitz V."/>
            <person name="Palaniappan K."/>
            <person name="Ivanova N."/>
            <person name="Schaumberg A."/>
            <person name="Pati A."/>
            <person name="Liolios K."/>
            <person name="Nordberg H.P."/>
            <person name="Cantor M.N."/>
            <person name="Hua S.X."/>
            <person name="Woyke T."/>
        </authorList>
    </citation>
    <scope>NUCLEOTIDE SEQUENCE [LARGE SCALE GENOMIC DNA]</scope>
    <source>
        <strain evidence="5 6">ARh 1</strain>
    </source>
</reference>
<dbReference type="SUPFAM" id="SSF55326">
    <property type="entry name" value="PurM N-terminal domain-like"/>
    <property type="match status" value="1"/>
</dbReference>
<dbReference type="GO" id="GO:0009229">
    <property type="term" value="P:thiamine diphosphate biosynthetic process"/>
    <property type="evidence" value="ECO:0007669"/>
    <property type="project" value="UniProtKB-UniRule"/>
</dbReference>
<dbReference type="Gene3D" id="3.30.1330.10">
    <property type="entry name" value="PurM-like, N-terminal domain"/>
    <property type="match status" value="1"/>
</dbReference>
<organism evidence="5 6">
    <name type="scientific">Thioalkalivibrio paradoxus ARh 1</name>
    <dbReference type="NCBI Taxonomy" id="713585"/>
    <lineage>
        <taxon>Bacteria</taxon>
        <taxon>Pseudomonadati</taxon>
        <taxon>Pseudomonadota</taxon>
        <taxon>Gammaproteobacteria</taxon>
        <taxon>Chromatiales</taxon>
        <taxon>Ectothiorhodospiraceae</taxon>
        <taxon>Thioalkalivibrio</taxon>
    </lineage>
</organism>
<feature type="binding site" evidence="2">
    <location>
        <position position="49"/>
    </location>
    <ligand>
        <name>Mg(2+)</name>
        <dbReference type="ChEBI" id="CHEBI:18420"/>
        <label>1</label>
    </ligand>
</feature>
<keyword evidence="2" id="KW-0479">Metal-binding</keyword>
<dbReference type="GO" id="GO:0005524">
    <property type="term" value="F:ATP binding"/>
    <property type="evidence" value="ECO:0007669"/>
    <property type="project" value="UniProtKB-UniRule"/>
</dbReference>
<dbReference type="PANTHER" id="PTHR30270">
    <property type="entry name" value="THIAMINE-MONOPHOSPHATE KINASE"/>
    <property type="match status" value="1"/>
</dbReference>
<keyword evidence="1 2" id="KW-0784">Thiamine biosynthesis</keyword>
<keyword evidence="2" id="KW-0808">Transferase</keyword>
<accession>W0DPK2</accession>
<feature type="binding site" evidence="2">
    <location>
        <begin position="123"/>
        <end position="124"/>
    </location>
    <ligand>
        <name>ATP</name>
        <dbReference type="ChEBI" id="CHEBI:30616"/>
    </ligand>
</feature>
<dbReference type="InterPro" id="IPR036921">
    <property type="entry name" value="PurM-like_N_sf"/>
</dbReference>
<feature type="binding site" evidence="2">
    <location>
        <position position="266"/>
    </location>
    <ligand>
        <name>substrate</name>
    </ligand>
</feature>
<feature type="domain" description="PurM-like N-terminal" evidence="3">
    <location>
        <begin position="30"/>
        <end position="140"/>
    </location>
</feature>
<dbReference type="EMBL" id="CP007029">
    <property type="protein sequence ID" value="AHE98785.1"/>
    <property type="molecule type" value="Genomic_DNA"/>
</dbReference>
<dbReference type="GO" id="GO:0009228">
    <property type="term" value="P:thiamine biosynthetic process"/>
    <property type="evidence" value="ECO:0007669"/>
    <property type="project" value="UniProtKB-KW"/>
</dbReference>
<dbReference type="UniPathway" id="UPA00060">
    <property type="reaction ID" value="UER00142"/>
</dbReference>
<keyword evidence="2 5" id="KW-0418">Kinase</keyword>
<dbReference type="Pfam" id="PF02769">
    <property type="entry name" value="AIRS_C"/>
    <property type="match status" value="1"/>
</dbReference>
<feature type="binding site" evidence="2">
    <location>
        <position position="47"/>
    </location>
    <ligand>
        <name>Mg(2+)</name>
        <dbReference type="ChEBI" id="CHEBI:18420"/>
        <label>4</label>
    </ligand>
</feature>
<feature type="binding site" evidence="2">
    <location>
        <position position="77"/>
    </location>
    <ligand>
        <name>Mg(2+)</name>
        <dbReference type="ChEBI" id="CHEBI:18420"/>
        <label>2</label>
    </ligand>
</feature>
<feature type="binding site" evidence="2">
    <location>
        <position position="216"/>
    </location>
    <ligand>
        <name>Mg(2+)</name>
        <dbReference type="ChEBI" id="CHEBI:18420"/>
        <label>3</label>
    </ligand>
</feature>
<feature type="binding site" evidence="2">
    <location>
        <position position="77"/>
    </location>
    <ligand>
        <name>Mg(2+)</name>
        <dbReference type="ChEBI" id="CHEBI:18420"/>
        <label>3</label>
    </ligand>
</feature>
<evidence type="ECO:0000259" key="4">
    <source>
        <dbReference type="Pfam" id="PF02769"/>
    </source>
</evidence>
<dbReference type="RefSeq" id="WP_006747984.1">
    <property type="nucleotide sequence ID" value="NZ_CP007029.1"/>
</dbReference>
<feature type="binding site" evidence="2">
    <location>
        <position position="32"/>
    </location>
    <ligand>
        <name>Mg(2+)</name>
        <dbReference type="ChEBI" id="CHEBI:18420"/>
        <label>3</label>
    </ligand>
</feature>
<dbReference type="STRING" id="713585.THITH_11620"/>
<protein>
    <recommendedName>
        <fullName evidence="2">Thiamine-monophosphate kinase</fullName>
        <shortName evidence="2">TMP kinase</shortName>
        <shortName evidence="2">Thiamine-phosphate kinase</shortName>
        <ecNumber evidence="2">2.7.4.16</ecNumber>
    </recommendedName>
</protein>
<comment type="miscellaneous">
    <text evidence="2">Reaction mechanism of ThiL seems to utilize a direct, inline transfer of the gamma-phosphate of ATP to TMP rather than a phosphorylated enzyme intermediate.</text>
</comment>
<evidence type="ECO:0000313" key="6">
    <source>
        <dbReference type="Proteomes" id="UP000005289"/>
    </source>
</evidence>
<comment type="catalytic activity">
    <reaction evidence="2">
        <text>thiamine phosphate + ATP = thiamine diphosphate + ADP</text>
        <dbReference type="Rhea" id="RHEA:15913"/>
        <dbReference type="ChEBI" id="CHEBI:30616"/>
        <dbReference type="ChEBI" id="CHEBI:37575"/>
        <dbReference type="ChEBI" id="CHEBI:58937"/>
        <dbReference type="ChEBI" id="CHEBI:456216"/>
        <dbReference type="EC" id="2.7.4.16"/>
    </reaction>
</comment>
<dbReference type="InterPro" id="IPR006283">
    <property type="entry name" value="ThiL-like"/>
</dbReference>
<comment type="caution">
    <text evidence="2">Lacks conserved residue(s) required for the propagation of feature annotation.</text>
</comment>
<name>W0DPK2_9GAMM</name>
<dbReference type="PANTHER" id="PTHR30270:SF0">
    <property type="entry name" value="THIAMINE-MONOPHOSPHATE KINASE"/>
    <property type="match status" value="1"/>
</dbReference>
<keyword evidence="2" id="KW-0547">Nucleotide-binding</keyword>
<gene>
    <name evidence="2" type="primary">thiL</name>
    <name evidence="5" type="ORF">THITH_11620</name>
</gene>
<feature type="binding site" evidence="2">
    <location>
        <position position="124"/>
    </location>
    <ligand>
        <name>Mg(2+)</name>
        <dbReference type="ChEBI" id="CHEBI:18420"/>
        <label>1</label>
    </ligand>
</feature>
<dbReference type="InterPro" id="IPR010918">
    <property type="entry name" value="PurM-like_C_dom"/>
</dbReference>
<feature type="binding site" evidence="2">
    <location>
        <position position="56"/>
    </location>
    <ligand>
        <name>substrate</name>
    </ligand>
</feature>
<feature type="binding site" evidence="2">
    <location>
        <position position="148"/>
    </location>
    <ligand>
        <name>ATP</name>
        <dbReference type="ChEBI" id="CHEBI:30616"/>
    </ligand>
</feature>
<feature type="binding site" evidence="2">
    <location>
        <position position="322"/>
    </location>
    <ligand>
        <name>substrate</name>
    </ligand>
</feature>
<dbReference type="HAMAP" id="MF_02128">
    <property type="entry name" value="TMP_kinase"/>
    <property type="match status" value="1"/>
</dbReference>
<dbReference type="OrthoDB" id="9802811at2"/>
<dbReference type="Proteomes" id="UP000005289">
    <property type="component" value="Chromosome"/>
</dbReference>
<comment type="similarity">
    <text evidence="2">Belongs to the thiamine-monophosphate kinase family.</text>
</comment>
<keyword evidence="6" id="KW-1185">Reference proteome</keyword>
<dbReference type="EC" id="2.7.4.16" evidence="2"/>
<evidence type="ECO:0000256" key="2">
    <source>
        <dbReference type="HAMAP-Rule" id="MF_02128"/>
    </source>
</evidence>
<dbReference type="SUPFAM" id="SSF56042">
    <property type="entry name" value="PurM C-terminal domain-like"/>
    <property type="match status" value="1"/>
</dbReference>
<feature type="binding site" evidence="2">
    <location>
        <position position="77"/>
    </location>
    <ligand>
        <name>Mg(2+)</name>
        <dbReference type="ChEBI" id="CHEBI:18420"/>
        <label>4</label>
    </ligand>
</feature>
<comment type="pathway">
    <text evidence="2">Cofactor biosynthesis; thiamine diphosphate biosynthesis; thiamine diphosphate from thiamine phosphate: step 1/1.</text>
</comment>
<evidence type="ECO:0000256" key="1">
    <source>
        <dbReference type="ARBA" id="ARBA00022977"/>
    </source>
</evidence>
<dbReference type="GO" id="GO:0000287">
    <property type="term" value="F:magnesium ion binding"/>
    <property type="evidence" value="ECO:0007669"/>
    <property type="project" value="UniProtKB-UniRule"/>
</dbReference>
<proteinExistence type="inferred from homology"/>
<dbReference type="KEGG" id="tti:THITH_11620"/>
<dbReference type="CDD" id="cd02194">
    <property type="entry name" value="ThiL"/>
    <property type="match status" value="1"/>
</dbReference>
<dbReference type="PIRSF" id="PIRSF005303">
    <property type="entry name" value="Thiam_monoph_kin"/>
    <property type="match status" value="1"/>
</dbReference>
<evidence type="ECO:0000313" key="5">
    <source>
        <dbReference type="EMBL" id="AHE98785.1"/>
    </source>
</evidence>
<feature type="domain" description="PurM-like C-terminal" evidence="4">
    <location>
        <begin position="152"/>
        <end position="307"/>
    </location>
</feature>
<dbReference type="GO" id="GO:0009030">
    <property type="term" value="F:thiamine-phosphate kinase activity"/>
    <property type="evidence" value="ECO:0007669"/>
    <property type="project" value="UniProtKB-UniRule"/>
</dbReference>
<keyword evidence="2" id="KW-0067">ATP-binding</keyword>
<feature type="binding site" evidence="2">
    <location>
        <position position="219"/>
    </location>
    <ligand>
        <name>Mg(2+)</name>
        <dbReference type="ChEBI" id="CHEBI:18420"/>
        <label>5</label>
    </ligand>
</feature>
<feature type="binding site" evidence="2">
    <location>
        <position position="218"/>
    </location>
    <ligand>
        <name>ATP</name>
        <dbReference type="ChEBI" id="CHEBI:30616"/>
    </ligand>
</feature>
<comment type="function">
    <text evidence="2">Catalyzes the ATP-dependent phosphorylation of thiamine-monophosphate (TMP) to form thiamine-pyrophosphate (TPP), the active form of vitamin B1.</text>
</comment>
<dbReference type="Gene3D" id="3.90.650.10">
    <property type="entry name" value="PurM-like C-terminal domain"/>
    <property type="match status" value="1"/>
</dbReference>
<dbReference type="HOGENOM" id="CLU_046964_3_0_6"/>
<feature type="binding site" evidence="2">
    <location>
        <position position="32"/>
    </location>
    <ligand>
        <name>Mg(2+)</name>
        <dbReference type="ChEBI" id="CHEBI:18420"/>
        <label>4</label>
    </ligand>
</feature>
<dbReference type="NCBIfam" id="TIGR01379">
    <property type="entry name" value="thiL"/>
    <property type="match status" value="1"/>
</dbReference>
<dbReference type="Pfam" id="PF00586">
    <property type="entry name" value="AIRS"/>
    <property type="match status" value="1"/>
</dbReference>
<dbReference type="AlphaFoldDB" id="W0DPK2"/>